<keyword evidence="2 5" id="KW-0732">Signal</keyword>
<sequence>MFPALSQLAQFARLSRSFSLTVPALSLMAAVVCMAPAAFAQMKAFPQAEGFGAYANGGRGGDVYHVTNLGDSGSGSLRYGIDNSPSGGRTIVFDVGGWININSKLGINSNKKNITIAGQTAPGGIGIRGHQFSVGGDDIVIRHMRFRPGKDVGRVDAAGANTDAERVIYDHISAGFSYDENFSVGASDFTLQYSTVSYGLEDHSAGSLIQNAGNLSFHHNLYAHNDTRNPKARAQLIDWRDNVVYNYHNGFIAGDSQNEVTPHWRANFDGNTYISSGRPMMTGGRDYNYDLYYGTNALDRDGDSAADPITYSRSQAMSDQSVVSSAYNWVTTPFSAPEIRQSANPAAAYDRVLEEFGATPWDRDEVDQLVQQNVINRTGSRISHENQLPVENAGYPTLGGVSAPIDTDRDGMPDEWEVKHGTNPLVTNNNGDFDYDGYTDLEEYLNDVAAFPAIGTIEFTGIGRYADWKRWSNDWEPSRVDTVSIVDAAAFVDAVGQKAGTLQMSSGRNGNGRLYITSGWLEVTDQVDIDLASSRISQHGGELRVLNGGVNIGLGTYSLHAGTLRTPALTKQDNGVFEFTGGALDADSIEFDLLVEGGLLLAGQDALGTTTIDGDLSILSGGLQVDIASSTTADQFVVGGIAMLGGDLDVATIGTVDLSPGTMFEILTATSIQGDFQSISPGFATQVIGNTLWLEYAGPAGSIAVPEPPAALLLTIAVGSLLVLHRGRRLPLCGFVVAFAALATPVQAVLVTAGELVVDLRAVDLDENSTTWVNQDTTGRTTGDFSTSGGGTLNVGVIEGVRSLHVANETGNALTSALDVGFFGGNATVSIEAWLYANSNNPSNGSNGVVAWGATDPRDGTALRAFRYDEHNSNGFYSGWYGNDFGWATDPLTTSWTHVAYVYDGTNLKGYVNGVLDTTVTMSPAPNVSSNTKLQVGKGRPDDADPFDGYLADVRVHTGVLSDAQVLNNYQAGRYVGPSGVAGDYNNDGIVSLVDYNVWRNHLGGNSLMNEEVSPTIVDKADYLYWRERFGATDSGRPALAQRRLSVPEPPAQLAALVAAVLLVGTGRIAMTASCPATAVKMLAGDWH</sequence>
<dbReference type="Pfam" id="PF13385">
    <property type="entry name" value="Laminin_G_3"/>
    <property type="match status" value="1"/>
</dbReference>
<evidence type="ECO:0000256" key="3">
    <source>
        <dbReference type="ARBA" id="ARBA00023157"/>
    </source>
</evidence>
<dbReference type="InterPro" id="IPR052063">
    <property type="entry name" value="Polysaccharide_Lyase_1"/>
</dbReference>
<dbReference type="InterPro" id="IPR012334">
    <property type="entry name" value="Pectin_lyas_fold"/>
</dbReference>
<feature type="domain" description="LamG-like jellyroll fold" evidence="6">
    <location>
        <begin position="827"/>
        <end position="964"/>
    </location>
</feature>
<keyword evidence="8" id="KW-1185">Reference proteome</keyword>
<feature type="signal peptide" evidence="5">
    <location>
        <begin position="1"/>
        <end position="40"/>
    </location>
</feature>
<dbReference type="InterPro" id="IPR013320">
    <property type="entry name" value="ConA-like_dom_sf"/>
</dbReference>
<evidence type="ECO:0000313" key="7">
    <source>
        <dbReference type="EMBL" id="MCO6043971.1"/>
    </source>
</evidence>
<dbReference type="SUPFAM" id="SSF49899">
    <property type="entry name" value="Concanavalin A-like lectins/glucanases"/>
    <property type="match status" value="1"/>
</dbReference>
<dbReference type="SMART" id="SM00560">
    <property type="entry name" value="LamGL"/>
    <property type="match status" value="1"/>
</dbReference>
<name>A0A9X2FDP0_9BACT</name>
<dbReference type="Gene3D" id="2.60.120.200">
    <property type="match status" value="1"/>
</dbReference>
<dbReference type="SUPFAM" id="SSF51126">
    <property type="entry name" value="Pectin lyase-like"/>
    <property type="match status" value="1"/>
</dbReference>
<keyword evidence="4" id="KW-0325">Glycoprotein</keyword>
<evidence type="ECO:0000256" key="1">
    <source>
        <dbReference type="ARBA" id="ARBA00022723"/>
    </source>
</evidence>
<evidence type="ECO:0000256" key="4">
    <source>
        <dbReference type="ARBA" id="ARBA00023180"/>
    </source>
</evidence>
<feature type="chain" id="PRO_5040815463" description="LamG-like jellyroll fold domain-containing protein" evidence="5">
    <location>
        <begin position="41"/>
        <end position="1088"/>
    </location>
</feature>
<dbReference type="GO" id="GO:0046872">
    <property type="term" value="F:metal ion binding"/>
    <property type="evidence" value="ECO:0007669"/>
    <property type="project" value="UniProtKB-KW"/>
</dbReference>
<dbReference type="InterPro" id="IPR011050">
    <property type="entry name" value="Pectin_lyase_fold/virulence"/>
</dbReference>
<evidence type="ECO:0000256" key="2">
    <source>
        <dbReference type="ARBA" id="ARBA00022729"/>
    </source>
</evidence>
<dbReference type="PANTHER" id="PTHR42970">
    <property type="entry name" value="PECTATE LYASE C-RELATED"/>
    <property type="match status" value="1"/>
</dbReference>
<organism evidence="7 8">
    <name type="scientific">Aeoliella straminimaris</name>
    <dbReference type="NCBI Taxonomy" id="2954799"/>
    <lineage>
        <taxon>Bacteria</taxon>
        <taxon>Pseudomonadati</taxon>
        <taxon>Planctomycetota</taxon>
        <taxon>Planctomycetia</taxon>
        <taxon>Pirellulales</taxon>
        <taxon>Lacipirellulaceae</taxon>
        <taxon>Aeoliella</taxon>
    </lineage>
</organism>
<dbReference type="Proteomes" id="UP001155241">
    <property type="component" value="Unassembled WGS sequence"/>
</dbReference>
<evidence type="ECO:0000259" key="6">
    <source>
        <dbReference type="SMART" id="SM00560"/>
    </source>
</evidence>
<dbReference type="EMBL" id="JAMXLR010000028">
    <property type="protein sequence ID" value="MCO6043971.1"/>
    <property type="molecule type" value="Genomic_DNA"/>
</dbReference>
<dbReference type="RefSeq" id="WP_252852077.1">
    <property type="nucleotide sequence ID" value="NZ_JAMXLR010000028.1"/>
</dbReference>
<evidence type="ECO:0000256" key="5">
    <source>
        <dbReference type="SAM" id="SignalP"/>
    </source>
</evidence>
<dbReference type="InterPro" id="IPR006558">
    <property type="entry name" value="LamG-like"/>
</dbReference>
<keyword evidence="1" id="KW-0479">Metal-binding</keyword>
<comment type="caution">
    <text evidence="7">The sequence shown here is derived from an EMBL/GenBank/DDBJ whole genome shotgun (WGS) entry which is preliminary data.</text>
</comment>
<dbReference type="AlphaFoldDB" id="A0A9X2FDP0"/>
<proteinExistence type="predicted"/>
<accession>A0A9X2FDP0</accession>
<evidence type="ECO:0000313" key="8">
    <source>
        <dbReference type="Proteomes" id="UP001155241"/>
    </source>
</evidence>
<protein>
    <recommendedName>
        <fullName evidence="6">LamG-like jellyroll fold domain-containing protein</fullName>
    </recommendedName>
</protein>
<reference evidence="7" key="1">
    <citation type="submission" date="2022-06" db="EMBL/GenBank/DDBJ databases">
        <title>Aeoliella straminimaris, a novel planctomycete from sediments.</title>
        <authorList>
            <person name="Vitorino I.R."/>
            <person name="Lage O.M."/>
        </authorList>
    </citation>
    <scope>NUCLEOTIDE SEQUENCE</scope>
    <source>
        <strain evidence="7">ICT_H6.2</strain>
    </source>
</reference>
<dbReference type="PANTHER" id="PTHR42970:SF1">
    <property type="entry name" value="PECTATE LYASE C-RELATED"/>
    <property type="match status" value="1"/>
</dbReference>
<keyword evidence="3" id="KW-1015">Disulfide bond</keyword>
<gene>
    <name evidence="7" type="ORF">NG895_08630</name>
</gene>
<dbReference type="Gene3D" id="2.160.20.10">
    <property type="entry name" value="Single-stranded right-handed beta-helix, Pectin lyase-like"/>
    <property type="match status" value="1"/>
</dbReference>